<dbReference type="Gene3D" id="2.30.110.10">
    <property type="entry name" value="Electron Transport, Fmn-binding Protein, Chain A"/>
    <property type="match status" value="1"/>
</dbReference>
<sequence length="208" mass="23313">MYTPPAYEERDRHKLHAWMRDWSFATLVTHGDQGLQATHLPFLLDPLRGPHGTLISHLARRNPQAADIQAGAQAMVVFQGPHAFISPSWYRNRQTFPTWNYAAIHAHGQAAAIEDAQRIRAILTRTVQTYDTPLGGEWTFEAMPEDLIVPRLSAIIALEIPIARLEGKVKLNQDKSPEDRAGVLAALENRRDPGSRGVARMMREALLA</sequence>
<evidence type="ECO:0000313" key="1">
    <source>
        <dbReference type="EMBL" id="CCJ54906.1"/>
    </source>
</evidence>
<dbReference type="HOGENOM" id="CLU_065853_0_1_4"/>
<dbReference type="PANTHER" id="PTHR35802">
    <property type="entry name" value="PROTEASE SYNTHASE AND SPORULATION PROTEIN PAI 2"/>
    <property type="match status" value="1"/>
</dbReference>
<dbReference type="KEGG" id="bbh:BN112_2989"/>
<dbReference type="InterPro" id="IPR012349">
    <property type="entry name" value="Split_barrel_FMN-bd"/>
</dbReference>
<dbReference type="OrthoDB" id="9794948at2"/>
<dbReference type="PANTHER" id="PTHR35802:SF1">
    <property type="entry name" value="PROTEASE SYNTHASE AND SPORULATION PROTEIN PAI 2"/>
    <property type="match status" value="1"/>
</dbReference>
<gene>
    <name evidence="1" type="ORF">BN112_2989</name>
</gene>
<dbReference type="PIRSF" id="PIRSF010372">
    <property type="entry name" value="PaiB"/>
    <property type="match status" value="1"/>
</dbReference>
<evidence type="ECO:0000313" key="2">
    <source>
        <dbReference type="Proteomes" id="UP000007564"/>
    </source>
</evidence>
<name>A0A0C6P9X5_BORBO</name>
<dbReference type="InterPro" id="IPR007396">
    <property type="entry name" value="TR_PAI2-type"/>
</dbReference>
<proteinExistence type="predicted"/>
<dbReference type="RefSeq" id="WP_003807705.1">
    <property type="nucleotide sequence ID" value="NC_019382.1"/>
</dbReference>
<dbReference type="GeneID" id="69603464"/>
<dbReference type="EMBL" id="HE965806">
    <property type="protein sequence ID" value="CCJ54906.1"/>
    <property type="molecule type" value="Genomic_DNA"/>
</dbReference>
<protein>
    <submittedName>
        <fullName evidence="1">Putative regulatory protein</fullName>
    </submittedName>
</protein>
<reference evidence="1 2" key="1">
    <citation type="journal article" date="2012" name="BMC Genomics">
        <title>Comparative genomics of the classical Bordetella subspecies: the evolution and exchange of virulence-associated diversity amongst closely related pathogens.</title>
        <authorList>
            <person name="Park J."/>
            <person name="Zhang Y."/>
            <person name="Buboltz A.M."/>
            <person name="Zhang X."/>
            <person name="Schuster S.C."/>
            <person name="Ahuja U."/>
            <person name="Liu M."/>
            <person name="Miller J.F."/>
            <person name="Sebaihia M."/>
            <person name="Bentley S.D."/>
            <person name="Parkhill J."/>
            <person name="Harvill E.T."/>
        </authorList>
    </citation>
    <scope>NUCLEOTIDE SEQUENCE [LARGE SCALE GENOMIC DNA]</scope>
    <source>
        <strain evidence="1 2">253</strain>
    </source>
</reference>
<dbReference type="AlphaFoldDB" id="A0A0C6P9X5"/>
<organism evidence="1 2">
    <name type="scientific">Bordetella bronchiseptica 253</name>
    <dbReference type="NCBI Taxonomy" id="568707"/>
    <lineage>
        <taxon>Bacteria</taxon>
        <taxon>Pseudomonadati</taxon>
        <taxon>Pseudomonadota</taxon>
        <taxon>Betaproteobacteria</taxon>
        <taxon>Burkholderiales</taxon>
        <taxon>Alcaligenaceae</taxon>
        <taxon>Bordetella</taxon>
    </lineage>
</organism>
<dbReference type="SUPFAM" id="SSF50475">
    <property type="entry name" value="FMN-binding split barrel"/>
    <property type="match status" value="1"/>
</dbReference>
<accession>A0A0C6P9X5</accession>
<dbReference type="Pfam" id="PF04299">
    <property type="entry name" value="FMN_bind_2"/>
    <property type="match status" value="1"/>
</dbReference>
<dbReference type="Proteomes" id="UP000007564">
    <property type="component" value="Chromosome"/>
</dbReference>